<accession>G0P9W5</accession>
<dbReference type="AlphaFoldDB" id="G0P9W5"/>
<keyword evidence="4" id="KW-0235">DNA replication</keyword>
<evidence type="ECO:0000256" key="2">
    <source>
        <dbReference type="ARBA" id="ARBA00023125"/>
    </source>
</evidence>
<name>G0P9W5_CAEBE</name>
<dbReference type="PANTHER" id="PTHR11352:SF0">
    <property type="entry name" value="PROLIFERATING CELL NUCLEAR ANTIGEN"/>
    <property type="match status" value="1"/>
</dbReference>
<reference evidence="8" key="1">
    <citation type="submission" date="2011-07" db="EMBL/GenBank/DDBJ databases">
        <authorList>
            <consortium name="Caenorhabditis brenneri Sequencing and Analysis Consortium"/>
            <person name="Wilson R.K."/>
        </authorList>
    </citation>
    <scope>NUCLEOTIDE SEQUENCE [LARGE SCALE GENOMIC DNA]</scope>
    <source>
        <strain evidence="8">PB2801</strain>
    </source>
</reference>
<sequence length="259" mass="29729">MFDVELRNSVMLRTVVETSKALIENISFRVNENGMYFSAMGFAKSVGIDFFLPKSFFKEFRCTEMHTFTMSTKSLINVLKTSAPNESCQIQMSSPNADVVHITFTDDSTGKVRKTTTRLEEEPEEPVDRPQQTEYYSIVQLDSLEFQKEISNLHVFKVINVKTTTDGMIFSGKNETQKFETTFKSTNHDLNSSIVMEIRQNTNSDFNRDPLEIVSRATISDTVELRIGKSLRVKYTIGDNGYLKYYLASRIDTEDEMEE</sequence>
<dbReference type="Proteomes" id="UP000008068">
    <property type="component" value="Unassembled WGS sequence"/>
</dbReference>
<dbReference type="EMBL" id="GL380159">
    <property type="protein sequence ID" value="EGT48771.1"/>
    <property type="molecule type" value="Genomic_DNA"/>
</dbReference>
<dbReference type="InterPro" id="IPR022648">
    <property type="entry name" value="Pr_cel_nuc_antig_N"/>
</dbReference>
<evidence type="ECO:0000313" key="7">
    <source>
        <dbReference type="EMBL" id="EGT48771.1"/>
    </source>
</evidence>
<evidence type="ECO:0000256" key="3">
    <source>
        <dbReference type="RuleBase" id="RU000641"/>
    </source>
</evidence>
<evidence type="ECO:0000259" key="5">
    <source>
        <dbReference type="Pfam" id="PF00705"/>
    </source>
</evidence>
<gene>
    <name evidence="7" type="ORF">CAEBREN_08695</name>
</gene>
<dbReference type="GO" id="GO:0006275">
    <property type="term" value="P:regulation of DNA replication"/>
    <property type="evidence" value="ECO:0007669"/>
    <property type="project" value="InterPro"/>
</dbReference>
<dbReference type="OMA" id="LMEHEDI"/>
<dbReference type="GO" id="GO:0005634">
    <property type="term" value="C:nucleus"/>
    <property type="evidence" value="ECO:0007669"/>
    <property type="project" value="UniProtKB-SubCell"/>
</dbReference>
<dbReference type="OrthoDB" id="534348at2759"/>
<dbReference type="eggNOG" id="KOG1636">
    <property type="taxonomic scope" value="Eukaryota"/>
</dbReference>
<protein>
    <recommendedName>
        <fullName evidence="3">DNA sliding clamp PCNA</fullName>
    </recommendedName>
</protein>
<evidence type="ECO:0000313" key="8">
    <source>
        <dbReference type="Proteomes" id="UP000008068"/>
    </source>
</evidence>
<dbReference type="InParanoid" id="G0P9W5"/>
<dbReference type="SUPFAM" id="SSF55979">
    <property type="entry name" value="DNA clamp"/>
    <property type="match status" value="2"/>
</dbReference>
<dbReference type="InterPro" id="IPR000730">
    <property type="entry name" value="Pr_cel_nuc_antig"/>
</dbReference>
<evidence type="ECO:0000256" key="1">
    <source>
        <dbReference type="ARBA" id="ARBA00010462"/>
    </source>
</evidence>
<dbReference type="GO" id="GO:0003677">
    <property type="term" value="F:DNA binding"/>
    <property type="evidence" value="ECO:0007669"/>
    <property type="project" value="UniProtKB-KW"/>
</dbReference>
<dbReference type="STRING" id="135651.G0P9W5"/>
<proteinExistence type="inferred from homology"/>
<evidence type="ECO:0000259" key="6">
    <source>
        <dbReference type="Pfam" id="PF02747"/>
    </source>
</evidence>
<dbReference type="CDD" id="cd00577">
    <property type="entry name" value="PCNA"/>
    <property type="match status" value="1"/>
</dbReference>
<organism evidence="8">
    <name type="scientific">Caenorhabditis brenneri</name>
    <name type="common">Nematode worm</name>
    <dbReference type="NCBI Taxonomy" id="135651"/>
    <lineage>
        <taxon>Eukaryota</taxon>
        <taxon>Metazoa</taxon>
        <taxon>Ecdysozoa</taxon>
        <taxon>Nematoda</taxon>
        <taxon>Chromadorea</taxon>
        <taxon>Rhabditida</taxon>
        <taxon>Rhabditina</taxon>
        <taxon>Rhabditomorpha</taxon>
        <taxon>Rhabditoidea</taxon>
        <taxon>Rhabditidae</taxon>
        <taxon>Peloderinae</taxon>
        <taxon>Caenorhabditis</taxon>
    </lineage>
</organism>
<comment type="subcellular location">
    <subcellularLocation>
        <location evidence="3">Nucleus</location>
    </subcellularLocation>
</comment>
<comment type="function">
    <text evidence="3">This protein is an auxiliary protein of DNA polymerase delta and is involved in the control of eukaryotic DNA replication by increasing the polymerase's processivity during elongation of the leading strand.</text>
</comment>
<dbReference type="GO" id="GO:0006272">
    <property type="term" value="P:leading strand elongation"/>
    <property type="evidence" value="ECO:0007669"/>
    <property type="project" value="TreeGrafter"/>
</dbReference>
<keyword evidence="2 4" id="KW-0238">DNA-binding</keyword>
<dbReference type="GO" id="GO:0030337">
    <property type="term" value="F:DNA polymerase processivity factor activity"/>
    <property type="evidence" value="ECO:0007669"/>
    <property type="project" value="InterPro"/>
</dbReference>
<dbReference type="PRINTS" id="PR00339">
    <property type="entry name" value="PCNACYCLIN"/>
</dbReference>
<feature type="domain" description="Proliferating cell nuclear antigen PCNA C-terminal" evidence="6">
    <location>
        <begin position="132"/>
        <end position="249"/>
    </location>
</feature>
<keyword evidence="8" id="KW-1185">Reference proteome</keyword>
<comment type="similarity">
    <text evidence="1 4">Belongs to the PCNA family.</text>
</comment>
<dbReference type="HOGENOM" id="CLU_043978_3_0_1"/>
<keyword evidence="3" id="KW-0539">Nucleus</keyword>
<evidence type="ECO:0000256" key="4">
    <source>
        <dbReference type="RuleBase" id="RU003671"/>
    </source>
</evidence>
<dbReference type="Pfam" id="PF00705">
    <property type="entry name" value="PCNA_N"/>
    <property type="match status" value="1"/>
</dbReference>
<dbReference type="InterPro" id="IPR022649">
    <property type="entry name" value="Pr_cel_nuc_antig_C"/>
</dbReference>
<dbReference type="PANTHER" id="PTHR11352">
    <property type="entry name" value="PROLIFERATING CELL NUCLEAR ANTIGEN"/>
    <property type="match status" value="1"/>
</dbReference>
<dbReference type="NCBIfam" id="TIGR00590">
    <property type="entry name" value="pcna"/>
    <property type="match status" value="1"/>
</dbReference>
<dbReference type="Pfam" id="PF02747">
    <property type="entry name" value="PCNA_C"/>
    <property type="match status" value="1"/>
</dbReference>
<dbReference type="InterPro" id="IPR046938">
    <property type="entry name" value="DNA_clamp_sf"/>
</dbReference>
<dbReference type="Gene3D" id="3.70.10.10">
    <property type="match status" value="1"/>
</dbReference>
<feature type="domain" description="Proliferating cell nuclear antigen PCNA N-terminal" evidence="5">
    <location>
        <begin position="1"/>
        <end position="119"/>
    </location>
</feature>